<dbReference type="Pfam" id="PF01757">
    <property type="entry name" value="Acyl_transf_3"/>
    <property type="match status" value="1"/>
</dbReference>
<feature type="domain" description="Acyltransferase 3" evidence="3">
    <location>
        <begin position="20"/>
        <end position="165"/>
    </location>
</feature>
<feature type="transmembrane region" description="Helical" evidence="2">
    <location>
        <begin position="326"/>
        <end position="346"/>
    </location>
</feature>
<dbReference type="EMBL" id="JBHUMP010000005">
    <property type="protein sequence ID" value="MFD2739614.1"/>
    <property type="molecule type" value="Genomic_DNA"/>
</dbReference>
<feature type="transmembrane region" description="Helical" evidence="2">
    <location>
        <begin position="405"/>
        <end position="426"/>
    </location>
</feature>
<evidence type="ECO:0000259" key="3">
    <source>
        <dbReference type="Pfam" id="PF01757"/>
    </source>
</evidence>
<feature type="region of interest" description="Disordered" evidence="1">
    <location>
        <begin position="217"/>
        <end position="258"/>
    </location>
</feature>
<keyword evidence="2" id="KW-0812">Transmembrane</keyword>
<keyword evidence="4" id="KW-0012">Acyltransferase</keyword>
<gene>
    <name evidence="4" type="ORF">ACFSUD_08545</name>
</gene>
<dbReference type="PANTHER" id="PTHR23028:SF53">
    <property type="entry name" value="ACYL_TRANSF_3 DOMAIN-CONTAINING PROTEIN"/>
    <property type="match status" value="1"/>
</dbReference>
<keyword evidence="4" id="KW-0808">Transferase</keyword>
<evidence type="ECO:0000313" key="5">
    <source>
        <dbReference type="Proteomes" id="UP001597474"/>
    </source>
</evidence>
<protein>
    <submittedName>
        <fullName evidence="4">Acyltransferase family protein</fullName>
    </submittedName>
</protein>
<organism evidence="4 5">
    <name type="scientific">Sulfitobacter aestuarii</name>
    <dbReference type="NCBI Taxonomy" id="2161676"/>
    <lineage>
        <taxon>Bacteria</taxon>
        <taxon>Pseudomonadati</taxon>
        <taxon>Pseudomonadota</taxon>
        <taxon>Alphaproteobacteria</taxon>
        <taxon>Rhodobacterales</taxon>
        <taxon>Roseobacteraceae</taxon>
        <taxon>Sulfitobacter</taxon>
    </lineage>
</organism>
<keyword evidence="2" id="KW-1133">Transmembrane helix</keyword>
<feature type="region of interest" description="Disordered" evidence="1">
    <location>
        <begin position="272"/>
        <end position="318"/>
    </location>
</feature>
<evidence type="ECO:0000256" key="1">
    <source>
        <dbReference type="SAM" id="MobiDB-lite"/>
    </source>
</evidence>
<dbReference type="Proteomes" id="UP001597474">
    <property type="component" value="Unassembled WGS sequence"/>
</dbReference>
<dbReference type="InterPro" id="IPR002656">
    <property type="entry name" value="Acyl_transf_3_dom"/>
</dbReference>
<accession>A0ABW5U3W5</accession>
<proteinExistence type="predicted"/>
<feature type="transmembrane region" description="Helical" evidence="2">
    <location>
        <begin position="378"/>
        <end position="399"/>
    </location>
</feature>
<keyword evidence="2" id="KW-0472">Membrane</keyword>
<reference evidence="5" key="1">
    <citation type="journal article" date="2019" name="Int. J. Syst. Evol. Microbiol.">
        <title>The Global Catalogue of Microorganisms (GCM) 10K type strain sequencing project: providing services to taxonomists for standard genome sequencing and annotation.</title>
        <authorList>
            <consortium name="The Broad Institute Genomics Platform"/>
            <consortium name="The Broad Institute Genome Sequencing Center for Infectious Disease"/>
            <person name="Wu L."/>
            <person name="Ma J."/>
        </authorList>
    </citation>
    <scope>NUCLEOTIDE SEQUENCE [LARGE SCALE GENOMIC DNA]</scope>
    <source>
        <strain evidence="5">TISTR 2562</strain>
    </source>
</reference>
<evidence type="ECO:0000256" key="2">
    <source>
        <dbReference type="SAM" id="Phobius"/>
    </source>
</evidence>
<name>A0ABW5U3W5_9RHOB</name>
<feature type="transmembrane region" description="Helical" evidence="2">
    <location>
        <begin position="156"/>
        <end position="175"/>
    </location>
</feature>
<keyword evidence="5" id="KW-1185">Reference proteome</keyword>
<evidence type="ECO:0000313" key="4">
    <source>
        <dbReference type="EMBL" id="MFD2739614.1"/>
    </source>
</evidence>
<feature type="compositionally biased region" description="Polar residues" evidence="1">
    <location>
        <begin position="249"/>
        <end position="258"/>
    </location>
</feature>
<feature type="compositionally biased region" description="Polar residues" evidence="1">
    <location>
        <begin position="228"/>
        <end position="241"/>
    </location>
</feature>
<dbReference type="PANTHER" id="PTHR23028">
    <property type="entry name" value="ACETYLTRANSFERASE"/>
    <property type="match status" value="1"/>
</dbReference>
<dbReference type="InterPro" id="IPR050879">
    <property type="entry name" value="Acyltransferase_3"/>
</dbReference>
<dbReference type="RefSeq" id="WP_386373402.1">
    <property type="nucleotide sequence ID" value="NZ_JBHUMP010000005.1"/>
</dbReference>
<feature type="transmembrane region" description="Helical" evidence="2">
    <location>
        <begin position="20"/>
        <end position="40"/>
    </location>
</feature>
<comment type="caution">
    <text evidence="4">The sequence shown here is derived from an EMBL/GenBank/DDBJ whole genome shotgun (WGS) entry which is preliminary data.</text>
</comment>
<dbReference type="GO" id="GO:0016746">
    <property type="term" value="F:acyltransferase activity"/>
    <property type="evidence" value="ECO:0007669"/>
    <property type="project" value="UniProtKB-KW"/>
</dbReference>
<feature type="transmembrane region" description="Helical" evidence="2">
    <location>
        <begin position="60"/>
        <end position="76"/>
    </location>
</feature>
<feature type="transmembrane region" description="Helical" evidence="2">
    <location>
        <begin position="97"/>
        <end position="116"/>
    </location>
</feature>
<feature type="transmembrane region" description="Helical" evidence="2">
    <location>
        <begin position="352"/>
        <end position="371"/>
    </location>
</feature>
<sequence>MTGMPVTPLATQTPTNTRLAGLQSLRGLAALMVLIGHILAEAEHYRAAPLPLAALPWSRGVDIFFVISGFIISLSLHRHIARPLPFLARRLWRVAPLYYLFTTLMLLTLLLLPGAAKDSSLDLAGALHSYAFLPHARPDGRIAPLLSLGWTLNYEVFFYVLCALCLAMPAARSWIATGPASCARLQTISLSRGQVVQRPSLSARLAAMFTSPARIATSSPSRVRIPASSPSQAHNVTSSPPHQRPAANPASQSPIATNSPSRACILTRSPAQTQIVTNPPPHQCRVADRASQAPGATSSDPHAHLTATPSPVRPATDGSAPLSTPLPLICAILGFLALCGLLLSPLPLPLQVWSNPLILEFCYGIALAAFWQRGWRRASLPLALLALGTGLALLVALDATDLPRFIAAGLPALLITAAATLFCPARRLPGRVLGDASYALYLSHRFALRLTTLLVLPLLPATPLGLALYLGLALATCLALALFTHRFVETPLLRLATPPGPRKATS</sequence>